<gene>
    <name evidence="7" type="ORF">ACFYTF_17395</name>
</gene>
<comment type="similarity">
    <text evidence="2">Belongs to the FAD-binding monooxygenase family.</text>
</comment>
<dbReference type="GO" id="GO:0004497">
    <property type="term" value="F:monooxygenase activity"/>
    <property type="evidence" value="ECO:0007669"/>
    <property type="project" value="UniProtKB-KW"/>
</dbReference>
<dbReference type="EMBL" id="JBIAMX010000009">
    <property type="protein sequence ID" value="MFF0544609.1"/>
    <property type="molecule type" value="Genomic_DNA"/>
</dbReference>
<dbReference type="InterPro" id="IPR036188">
    <property type="entry name" value="FAD/NAD-bd_sf"/>
</dbReference>
<dbReference type="InterPro" id="IPR050346">
    <property type="entry name" value="FMO-like"/>
</dbReference>
<dbReference type="Gene3D" id="3.50.50.60">
    <property type="entry name" value="FAD/NAD(P)-binding domain"/>
    <property type="match status" value="1"/>
</dbReference>
<accession>A0ABW6PQC5</accession>
<comment type="similarity">
    <text evidence="1">Belongs to the FMO family.</text>
</comment>
<keyword evidence="7" id="KW-0503">Monooxygenase</keyword>
<dbReference type="RefSeq" id="WP_387701129.1">
    <property type="nucleotide sequence ID" value="NZ_JBIAMX010000009.1"/>
</dbReference>
<name>A0ABW6PQC5_9NOCA</name>
<reference evidence="7 8" key="1">
    <citation type="submission" date="2024-10" db="EMBL/GenBank/DDBJ databases">
        <title>The Natural Products Discovery Center: Release of the First 8490 Sequenced Strains for Exploring Actinobacteria Biosynthetic Diversity.</title>
        <authorList>
            <person name="Kalkreuter E."/>
            <person name="Kautsar S.A."/>
            <person name="Yang D."/>
            <person name="Bader C.D."/>
            <person name="Teijaro C.N."/>
            <person name="Fluegel L."/>
            <person name="Davis C.M."/>
            <person name="Simpson J.R."/>
            <person name="Lauterbach L."/>
            <person name="Steele A.D."/>
            <person name="Gui C."/>
            <person name="Meng S."/>
            <person name="Li G."/>
            <person name="Viehrig K."/>
            <person name="Ye F."/>
            <person name="Su P."/>
            <person name="Kiefer A.F."/>
            <person name="Nichols A."/>
            <person name="Cepeda A.J."/>
            <person name="Yan W."/>
            <person name="Fan B."/>
            <person name="Jiang Y."/>
            <person name="Adhikari A."/>
            <person name="Zheng C.-J."/>
            <person name="Schuster L."/>
            <person name="Cowan T.M."/>
            <person name="Smanski M.J."/>
            <person name="Chevrette M.G."/>
            <person name="De Carvalho L.P.S."/>
            <person name="Shen B."/>
        </authorList>
    </citation>
    <scope>NUCLEOTIDE SEQUENCE [LARGE SCALE GENOMIC DNA]</scope>
    <source>
        <strain evidence="7 8">NPDC004045</strain>
    </source>
</reference>
<dbReference type="SUPFAM" id="SSF51905">
    <property type="entry name" value="FAD/NAD(P)-binding domain"/>
    <property type="match status" value="2"/>
</dbReference>
<dbReference type="PROSITE" id="PS51257">
    <property type="entry name" value="PROKAR_LIPOPROTEIN"/>
    <property type="match status" value="1"/>
</dbReference>
<evidence type="ECO:0000256" key="5">
    <source>
        <dbReference type="ARBA" id="ARBA00022857"/>
    </source>
</evidence>
<dbReference type="EC" id="1.14.13.-" evidence="7"/>
<dbReference type="PIRSF" id="PIRSF000332">
    <property type="entry name" value="FMO"/>
    <property type="match status" value="1"/>
</dbReference>
<evidence type="ECO:0000256" key="2">
    <source>
        <dbReference type="ARBA" id="ARBA00010139"/>
    </source>
</evidence>
<dbReference type="PANTHER" id="PTHR23023">
    <property type="entry name" value="DIMETHYLANILINE MONOOXYGENASE"/>
    <property type="match status" value="1"/>
</dbReference>
<evidence type="ECO:0000256" key="1">
    <source>
        <dbReference type="ARBA" id="ARBA00009183"/>
    </source>
</evidence>
<evidence type="ECO:0000313" key="7">
    <source>
        <dbReference type="EMBL" id="MFF0544609.1"/>
    </source>
</evidence>
<sequence>MTSGSRIGIVGAGVAGLACAKVLSRAGFSVEVFDRTPDVGGVWSATRRHPGLRARSSTRTYRFSDHPVPADFPRRPDGEQVQAYLADYARVFGLEPLLRLRTEVVAADPVDSGWLVETRDESGGHRSSFDHLVVANGVHSAPAVPEYPGLAAFQAAGGRLGHVSALHDPEAARDRSVVVVGYGQSAWEVATALSRYADDTQVVARRLTWKLPERGAGGVDVERLQLTRTGVAHLNSPAPGRAERALRALALRQSNADLLRERLIRKQGLRELGLVPDEPIETVTGPGSGDATEGFLDQVRAGRIVVHAGAEIAEVIGGAQGPAVRLADGTLLLADLVVCATGYRQQVPFLTPFARRGIIGEDGAFRLYRHILPVEVPNLTFAGYNSSAAGPLTSEIGAHWIAALLTGRYVPPTAAEMNAEIDERLAWAAEHAPGEPARGVSVEPFTLRHADQLLADLGKRLPLRHRVGQWFRPVHPGAYRDVLGGTAAAEAAPAQPVVTGS</sequence>
<evidence type="ECO:0000256" key="3">
    <source>
        <dbReference type="ARBA" id="ARBA00022630"/>
    </source>
</evidence>
<protein>
    <submittedName>
        <fullName evidence="7">Flavin-containing monooxygenase</fullName>
        <ecNumber evidence="7">1.14.13.-</ecNumber>
    </submittedName>
</protein>
<dbReference type="InterPro" id="IPR020946">
    <property type="entry name" value="Flavin_mOase-like"/>
</dbReference>
<keyword evidence="5" id="KW-0521">NADP</keyword>
<keyword evidence="8" id="KW-1185">Reference proteome</keyword>
<comment type="caution">
    <text evidence="7">The sequence shown here is derived from an EMBL/GenBank/DDBJ whole genome shotgun (WGS) entry which is preliminary data.</text>
</comment>
<keyword evidence="4" id="KW-0274">FAD</keyword>
<dbReference type="PRINTS" id="PR00370">
    <property type="entry name" value="FMOXYGENASE"/>
</dbReference>
<keyword evidence="3" id="KW-0285">Flavoprotein</keyword>
<evidence type="ECO:0000256" key="4">
    <source>
        <dbReference type="ARBA" id="ARBA00022827"/>
    </source>
</evidence>
<dbReference type="Pfam" id="PF00743">
    <property type="entry name" value="FMO-like"/>
    <property type="match status" value="1"/>
</dbReference>
<organism evidence="7 8">
    <name type="scientific">Nocardia thailandica</name>
    <dbReference type="NCBI Taxonomy" id="257275"/>
    <lineage>
        <taxon>Bacteria</taxon>
        <taxon>Bacillati</taxon>
        <taxon>Actinomycetota</taxon>
        <taxon>Actinomycetes</taxon>
        <taxon>Mycobacteriales</taxon>
        <taxon>Nocardiaceae</taxon>
        <taxon>Nocardia</taxon>
    </lineage>
</organism>
<keyword evidence="6 7" id="KW-0560">Oxidoreductase</keyword>
<dbReference type="InterPro" id="IPR000960">
    <property type="entry name" value="Flavin_mOase"/>
</dbReference>
<evidence type="ECO:0000313" key="8">
    <source>
        <dbReference type="Proteomes" id="UP001601444"/>
    </source>
</evidence>
<dbReference type="Proteomes" id="UP001601444">
    <property type="component" value="Unassembled WGS sequence"/>
</dbReference>
<evidence type="ECO:0000256" key="6">
    <source>
        <dbReference type="ARBA" id="ARBA00023002"/>
    </source>
</evidence>
<proteinExistence type="inferred from homology"/>